<dbReference type="GeneID" id="41717453"/>
<evidence type="ECO:0000313" key="1">
    <source>
        <dbReference type="EMBL" id="BBG23838.1"/>
    </source>
</evidence>
<keyword evidence="3" id="KW-1185">Reference proteome</keyword>
<dbReference type="EMBL" id="AP018929">
    <property type="protein sequence ID" value="BBG23838.1"/>
    <property type="molecule type" value="Genomic_DNA"/>
</dbReference>
<dbReference type="AlphaFoldDB" id="A0A510E263"/>
<gene>
    <name evidence="1" type="ORF">IC006_1133</name>
    <name evidence="2" type="ORF">IC007_1108</name>
</gene>
<proteinExistence type="predicted"/>
<evidence type="ECO:0000313" key="2">
    <source>
        <dbReference type="EMBL" id="BBG26593.1"/>
    </source>
</evidence>
<sequence length="237" mass="27319">MECEHCKKREAITVVGGRKVCEVCARNEILKRIRRDAISKKTFSYKERVLITIPDFLKTEGDLLKALLMKACYSCKLEGEVLEVTTNDQNGIVEKLWKVLRLSMNPSHNIRKVVLPFTADFLMAYIIYAVSTKEKDYVWLLNYKHEINGVTFVMPFFSTSQKELSGYFTHELVTGDPLFDSILKWEEGNLGENYELFHAYWNSGKILQGEKHCSFCGAYIRDGEACQRCSQLTTSRL</sequence>
<dbReference type="RefSeq" id="WP_054845526.1">
    <property type="nucleotide sequence ID" value="NZ_AP018929.1"/>
</dbReference>
<reference evidence="2 3" key="2">
    <citation type="journal article" date="2020" name="Int. J. Syst. Evol. Microbiol.">
        <title>Sulfuracidifex tepidarius gen. nov., sp. nov. and transfer of Sulfolobus metallicus Huber and Stetter 1992 to the genus Sulfuracidifex as Sulfuracidifex metallicus comb. nov.</title>
        <authorList>
            <person name="Itoh T."/>
            <person name="Miura T."/>
            <person name="Sakai H.D."/>
            <person name="Kato S."/>
            <person name="Ohkuma M."/>
            <person name="Takashina T."/>
        </authorList>
    </citation>
    <scope>NUCLEOTIDE SEQUENCE</scope>
    <source>
        <strain evidence="1 3">IC-006</strain>
        <strain evidence="2">IC-007</strain>
    </source>
</reference>
<dbReference type="STRING" id="1294262.GCA_001316085_01083"/>
<protein>
    <submittedName>
        <fullName evidence="2">Uncharacterized protein</fullName>
    </submittedName>
</protein>
<evidence type="ECO:0000313" key="3">
    <source>
        <dbReference type="Proteomes" id="UP000322983"/>
    </source>
</evidence>
<dbReference type="Proteomes" id="UP000325030">
    <property type="component" value="Chromosome"/>
</dbReference>
<dbReference type="Proteomes" id="UP000322983">
    <property type="component" value="Chromosome"/>
</dbReference>
<organism evidence="2 4">
    <name type="scientific">Sulfuracidifex tepidarius</name>
    <dbReference type="NCBI Taxonomy" id="1294262"/>
    <lineage>
        <taxon>Archaea</taxon>
        <taxon>Thermoproteota</taxon>
        <taxon>Thermoprotei</taxon>
        <taxon>Sulfolobales</taxon>
        <taxon>Sulfolobaceae</taxon>
        <taxon>Sulfuracidifex</taxon>
    </lineage>
</organism>
<dbReference type="KEGG" id="step:IC006_1133"/>
<reference evidence="4" key="1">
    <citation type="submission" date="2018-09" db="EMBL/GenBank/DDBJ databases">
        <title>Complete Genome Sequencing of Sulfolobus sp. JCM 16834.</title>
        <authorList>
            <person name="Kato S."/>
            <person name="Itoh T."/>
            <person name="Ohkuma M."/>
        </authorList>
    </citation>
    <scope>NUCLEOTIDE SEQUENCE [LARGE SCALE GENOMIC DNA]</scope>
    <source>
        <strain evidence="4">IC-007</strain>
    </source>
</reference>
<accession>A0A510DV32</accession>
<evidence type="ECO:0000313" key="4">
    <source>
        <dbReference type="Proteomes" id="UP000325030"/>
    </source>
</evidence>
<dbReference type="OrthoDB" id="34451at2157"/>
<accession>A0A510E263</accession>
<name>A0A510E263_9CREN</name>
<dbReference type="EMBL" id="AP018930">
    <property type="protein sequence ID" value="BBG26593.1"/>
    <property type="molecule type" value="Genomic_DNA"/>
</dbReference>